<evidence type="ECO:0000256" key="16">
    <source>
        <dbReference type="ARBA" id="ARBA00023395"/>
    </source>
</evidence>
<dbReference type="FunFam" id="3.30.60.20:FF:000016">
    <property type="entry name" value="Diacylglycerol kinase"/>
    <property type="match status" value="1"/>
</dbReference>
<evidence type="ECO:0000256" key="21">
    <source>
        <dbReference type="SAM" id="MobiDB-lite"/>
    </source>
</evidence>
<gene>
    <name evidence="25" type="ORF">R3I93_004353</name>
</gene>
<dbReference type="GO" id="GO:0008270">
    <property type="term" value="F:zinc ion binding"/>
    <property type="evidence" value="ECO:0007669"/>
    <property type="project" value="UniProtKB-KW"/>
</dbReference>
<evidence type="ECO:0000256" key="18">
    <source>
        <dbReference type="ARBA" id="ARBA00023411"/>
    </source>
</evidence>
<dbReference type="InterPro" id="IPR047471">
    <property type="entry name" value="C1_DGKbeta-like_rpt1"/>
</dbReference>
<keyword evidence="8 20" id="KW-0547">Nucleotide-binding</keyword>
<dbReference type="InterPro" id="IPR029477">
    <property type="entry name" value="DAG_kinase_typeI_N"/>
</dbReference>
<dbReference type="PROSITE" id="PS50081">
    <property type="entry name" value="ZF_DAG_PE_2"/>
    <property type="match status" value="2"/>
</dbReference>
<dbReference type="InterPro" id="IPR002048">
    <property type="entry name" value="EF_hand_dom"/>
</dbReference>
<keyword evidence="10 20" id="KW-0418">Kinase</keyword>
<evidence type="ECO:0000313" key="26">
    <source>
        <dbReference type="Proteomes" id="UP001364617"/>
    </source>
</evidence>
<feature type="domain" description="Phorbol-ester/DAG-type" evidence="22">
    <location>
        <begin position="319"/>
        <end position="369"/>
    </location>
</feature>
<proteinExistence type="inferred from homology"/>
<dbReference type="PROSITE" id="PS00018">
    <property type="entry name" value="EF_HAND_1"/>
    <property type="match status" value="2"/>
</dbReference>
<evidence type="ECO:0000256" key="19">
    <source>
        <dbReference type="ARBA" id="ARBA00060536"/>
    </source>
</evidence>
<evidence type="ECO:0000256" key="10">
    <source>
        <dbReference type="ARBA" id="ARBA00022777"/>
    </source>
</evidence>
<dbReference type="AlphaFoldDB" id="A0AAN9DH85"/>
<evidence type="ECO:0000259" key="24">
    <source>
        <dbReference type="PROSITE" id="PS50222"/>
    </source>
</evidence>
<sequence length="796" mass="90424">MRLSWWILFWNVNRGRETVGIMSNEEKFVTLSPNEFSLLQDYAQYTTKKLRDVLQEFHGDGILAKYSPEEQEIDFEGFKLFMETFLENELAVEFCQHLFLSFCNKDPEPSPSMMDKQRIMGLKLIKGNCTPPKVTTLSEPLGTIQLKDMICYLSLLEGGRPEDKLEFMFRLYDTDGNGFLDSKELEHIISQMMHVAEYLEWDVTELKPILEEMMQEIDYDHDGMVSLEEWVQGGLTTIPLLVLLGLENNVKDDGQHVWRLKHFSKPAYCNLCLNMLIGLGKQGLCCSFCKYTVHERCVARAPPSCIKTYVKSKKNTEIMHHFWVEGNCPSKCDKCHKTIKCYQGLTGLHCVWCQITLHNKCASHVKPECDCGPLRDHILPPNTICPVVLERQSTVRKDSSQPGGRREIQRTNSVSVDGQGLQITSSEGTHPLLVFVNPKSGGKQGERIFRKFQYLLNPRQVYNLAKSGPMPGLNFFRDVPDFRVLACGGDGTVGWILDVIDKSNYEQNPPVCVLPLGTGNDLARCLRWGGGYDGESLLQILKDIETSTEVMLDRWKIDITPLDKDEGGDPVPYSIVNNYFSIGVDASIAHRFHIMREKHPERFNSRMKNKLWYFEFGTSETFSATCKKLHDYLEVECDGITLNLSNISLEGIAILNIPSMHGGSNLWGESKKRRGHRRTGKKSPEKKTTIVDPKQLIFAVQDPSDQLLEVVGLEGAMEMGQIYTGLKSAGRRLAQCSSIIIRTSKPLPMQIDGEPWMQSPCTIKIVHENQARMLMGPSQSSGCFSVFRRDRRESKD</sequence>
<dbReference type="EC" id="2.7.1.107" evidence="20"/>
<evidence type="ECO:0000259" key="22">
    <source>
        <dbReference type="PROSITE" id="PS50081"/>
    </source>
</evidence>
<comment type="pathway">
    <text evidence="2">Lipid metabolism; glycerolipid metabolism.</text>
</comment>
<evidence type="ECO:0000256" key="2">
    <source>
        <dbReference type="ARBA" id="ARBA00005175"/>
    </source>
</evidence>
<dbReference type="GO" id="GO:0005737">
    <property type="term" value="C:cytoplasm"/>
    <property type="evidence" value="ECO:0007669"/>
    <property type="project" value="UniProtKB-SubCell"/>
</dbReference>
<evidence type="ECO:0000256" key="9">
    <source>
        <dbReference type="ARBA" id="ARBA00022771"/>
    </source>
</evidence>
<evidence type="ECO:0000256" key="3">
    <source>
        <dbReference type="ARBA" id="ARBA00009280"/>
    </source>
</evidence>
<organism evidence="25 26">
    <name type="scientific">Phoxinus phoxinus</name>
    <name type="common">Eurasian minnow</name>
    <dbReference type="NCBI Taxonomy" id="58324"/>
    <lineage>
        <taxon>Eukaryota</taxon>
        <taxon>Metazoa</taxon>
        <taxon>Chordata</taxon>
        <taxon>Craniata</taxon>
        <taxon>Vertebrata</taxon>
        <taxon>Euteleostomi</taxon>
        <taxon>Actinopterygii</taxon>
        <taxon>Neopterygii</taxon>
        <taxon>Teleostei</taxon>
        <taxon>Ostariophysi</taxon>
        <taxon>Cypriniformes</taxon>
        <taxon>Leuciscidae</taxon>
        <taxon>Phoxininae</taxon>
        <taxon>Phoxinus</taxon>
    </lineage>
</organism>
<evidence type="ECO:0000256" key="14">
    <source>
        <dbReference type="ARBA" id="ARBA00023098"/>
    </source>
</evidence>
<keyword evidence="12" id="KW-0106">Calcium</keyword>
<dbReference type="GO" id="GO:0006629">
    <property type="term" value="P:lipid metabolic process"/>
    <property type="evidence" value="ECO:0007669"/>
    <property type="project" value="UniProtKB-KW"/>
</dbReference>
<keyword evidence="6" id="KW-0479">Metal-binding</keyword>
<evidence type="ECO:0000256" key="12">
    <source>
        <dbReference type="ARBA" id="ARBA00022837"/>
    </source>
</evidence>
<dbReference type="Gene3D" id="1.10.238.110">
    <property type="entry name" value="Diacylglycerol kinase alpha"/>
    <property type="match status" value="1"/>
</dbReference>
<evidence type="ECO:0000313" key="25">
    <source>
        <dbReference type="EMBL" id="KAK7172033.1"/>
    </source>
</evidence>
<dbReference type="InterPro" id="IPR046349">
    <property type="entry name" value="C1-like_sf"/>
</dbReference>
<comment type="catalytic activity">
    <reaction evidence="18">
        <text>a 1,2-diacyl-sn-glycerol + ATP = a 1,2-diacyl-sn-glycero-3-phosphate + ADP + H(+)</text>
        <dbReference type="Rhea" id="RHEA:10272"/>
        <dbReference type="ChEBI" id="CHEBI:15378"/>
        <dbReference type="ChEBI" id="CHEBI:17815"/>
        <dbReference type="ChEBI" id="CHEBI:30616"/>
        <dbReference type="ChEBI" id="CHEBI:58608"/>
        <dbReference type="ChEBI" id="CHEBI:456216"/>
        <dbReference type="EC" id="2.7.1.107"/>
    </reaction>
    <physiologicalReaction direction="left-to-right" evidence="18">
        <dbReference type="Rhea" id="RHEA:10273"/>
    </physiologicalReaction>
</comment>
<protein>
    <recommendedName>
        <fullName evidence="20">Diacylglycerol kinase</fullName>
        <shortName evidence="20">DAG kinase</shortName>
        <ecNumber evidence="20">2.7.1.107</ecNumber>
    </recommendedName>
</protein>
<dbReference type="Pfam" id="PF13499">
    <property type="entry name" value="EF-hand_7"/>
    <property type="match status" value="1"/>
</dbReference>
<feature type="domain" description="EF-hand" evidence="24">
    <location>
        <begin position="160"/>
        <end position="195"/>
    </location>
</feature>
<dbReference type="EMBL" id="JAYKXH010000004">
    <property type="protein sequence ID" value="KAK7172033.1"/>
    <property type="molecule type" value="Genomic_DNA"/>
</dbReference>
<dbReference type="InterPro" id="IPR017438">
    <property type="entry name" value="ATP-NAD_kinase_N"/>
</dbReference>
<dbReference type="PROSITE" id="PS50146">
    <property type="entry name" value="DAGK"/>
    <property type="match status" value="1"/>
</dbReference>
<dbReference type="Gene3D" id="1.10.238.10">
    <property type="entry name" value="EF-hand"/>
    <property type="match status" value="1"/>
</dbReference>
<evidence type="ECO:0000256" key="11">
    <source>
        <dbReference type="ARBA" id="ARBA00022833"/>
    </source>
</evidence>
<dbReference type="FunFam" id="3.30.60.20:FF:000013">
    <property type="entry name" value="Diacylglycerol kinase"/>
    <property type="match status" value="1"/>
</dbReference>
<dbReference type="Gene3D" id="3.30.60.20">
    <property type="match status" value="2"/>
</dbReference>
<dbReference type="SMART" id="SM00046">
    <property type="entry name" value="DAGKc"/>
    <property type="match status" value="1"/>
</dbReference>
<dbReference type="PROSITE" id="PS50222">
    <property type="entry name" value="EF_HAND_2"/>
    <property type="match status" value="2"/>
</dbReference>
<dbReference type="PROSITE" id="PS00479">
    <property type="entry name" value="ZF_DAG_PE_1"/>
    <property type="match status" value="1"/>
</dbReference>
<dbReference type="Pfam" id="PF00609">
    <property type="entry name" value="DAGK_acc"/>
    <property type="match status" value="1"/>
</dbReference>
<evidence type="ECO:0000256" key="15">
    <source>
        <dbReference type="ARBA" id="ARBA00023371"/>
    </source>
</evidence>
<comment type="catalytic activity">
    <reaction evidence="17">
        <text>1-octadecanoyl-2-(5Z,8Z,11Z,14Z-eicosatetraenoyl)-sn-glycerol + ATP = 1-octadecanoyl-2-(5Z,8Z,11Z,14Z-eicosatetraenoyl)-sn-glycero-3-phosphate + ADP + H(+)</text>
        <dbReference type="Rhea" id="RHEA:40323"/>
        <dbReference type="ChEBI" id="CHEBI:15378"/>
        <dbReference type="ChEBI" id="CHEBI:30616"/>
        <dbReference type="ChEBI" id="CHEBI:75728"/>
        <dbReference type="ChEBI" id="CHEBI:77091"/>
        <dbReference type="ChEBI" id="CHEBI:456216"/>
    </reaction>
    <physiologicalReaction direction="left-to-right" evidence="17">
        <dbReference type="Rhea" id="RHEA:40324"/>
    </physiologicalReaction>
</comment>
<evidence type="ECO:0000259" key="23">
    <source>
        <dbReference type="PROSITE" id="PS50146"/>
    </source>
</evidence>
<dbReference type="InterPro" id="IPR000756">
    <property type="entry name" value="Diacylglycerol_kin_accessory"/>
</dbReference>
<keyword evidence="14" id="KW-0443">Lipid metabolism</keyword>
<dbReference type="Gene3D" id="3.40.50.10330">
    <property type="entry name" value="Probable inorganic polyphosphate/atp-NAD kinase, domain 1"/>
    <property type="match status" value="1"/>
</dbReference>
<keyword evidence="5 20" id="KW-0808">Transferase</keyword>
<dbReference type="InterPro" id="IPR011992">
    <property type="entry name" value="EF-hand-dom_pair"/>
</dbReference>
<feature type="domain" description="Phorbol-ester/DAG-type" evidence="22">
    <location>
        <begin position="255"/>
        <end position="305"/>
    </location>
</feature>
<dbReference type="InterPro" id="IPR002219">
    <property type="entry name" value="PKC_DAG/PE"/>
</dbReference>
<comment type="catalytic activity">
    <reaction evidence="15">
        <text>1,2-di-(9Z-octadecenoyl)-sn-glycerol + ATP = 1,2-di-(9Z-octadecenoyl)-sn-glycero-3-phosphate + ADP + H(+)</text>
        <dbReference type="Rhea" id="RHEA:40327"/>
        <dbReference type="ChEBI" id="CHEBI:15378"/>
        <dbReference type="ChEBI" id="CHEBI:30616"/>
        <dbReference type="ChEBI" id="CHEBI:52333"/>
        <dbReference type="ChEBI" id="CHEBI:74546"/>
        <dbReference type="ChEBI" id="CHEBI:456216"/>
    </reaction>
    <physiologicalReaction direction="left-to-right" evidence="15">
        <dbReference type="Rhea" id="RHEA:40328"/>
    </physiologicalReaction>
</comment>
<dbReference type="SMART" id="SM00054">
    <property type="entry name" value="EFh"/>
    <property type="match status" value="2"/>
</dbReference>
<name>A0AAN9DH85_9TELE</name>
<feature type="region of interest" description="Disordered" evidence="21">
    <location>
        <begin position="666"/>
        <end position="687"/>
    </location>
</feature>
<keyword evidence="13 20" id="KW-0067">ATP-binding</keyword>
<evidence type="ECO:0000256" key="5">
    <source>
        <dbReference type="ARBA" id="ARBA00022679"/>
    </source>
</evidence>
<dbReference type="CDD" id="cd20891">
    <property type="entry name" value="C1_DGKbeta_rpt2"/>
    <property type="match status" value="1"/>
</dbReference>
<dbReference type="InterPro" id="IPR047470">
    <property type="entry name" value="C1_DGKbeta_rpt2"/>
</dbReference>
<dbReference type="PANTHER" id="PTHR11255:SF32">
    <property type="entry name" value="DIACYLGLYCEROL KINASE BETA"/>
    <property type="match status" value="1"/>
</dbReference>
<evidence type="ECO:0000256" key="8">
    <source>
        <dbReference type="ARBA" id="ARBA00022741"/>
    </source>
</evidence>
<comment type="subcellular location">
    <subcellularLocation>
        <location evidence="1">Cytoplasm</location>
    </subcellularLocation>
</comment>
<dbReference type="GO" id="GO:0005524">
    <property type="term" value="F:ATP binding"/>
    <property type="evidence" value="ECO:0007669"/>
    <property type="project" value="UniProtKB-KW"/>
</dbReference>
<dbReference type="SMART" id="SM00045">
    <property type="entry name" value="DAGKa"/>
    <property type="match status" value="1"/>
</dbReference>
<evidence type="ECO:0000256" key="1">
    <source>
        <dbReference type="ARBA" id="ARBA00004496"/>
    </source>
</evidence>
<dbReference type="FunFam" id="3.40.50.10330:FF:000003">
    <property type="entry name" value="Diacylglycerol kinase"/>
    <property type="match status" value="1"/>
</dbReference>
<feature type="domain" description="EF-hand" evidence="24">
    <location>
        <begin position="205"/>
        <end position="240"/>
    </location>
</feature>
<evidence type="ECO:0000256" key="6">
    <source>
        <dbReference type="ARBA" id="ARBA00022723"/>
    </source>
</evidence>
<evidence type="ECO:0000256" key="7">
    <source>
        <dbReference type="ARBA" id="ARBA00022737"/>
    </source>
</evidence>
<dbReference type="InterPro" id="IPR038199">
    <property type="entry name" value="DGK_typeI_N_sf"/>
</dbReference>
<dbReference type="PANTHER" id="PTHR11255">
    <property type="entry name" value="DIACYLGLYCEROL KINASE"/>
    <property type="match status" value="1"/>
</dbReference>
<keyword evidence="7" id="KW-0677">Repeat</keyword>
<evidence type="ECO:0000256" key="13">
    <source>
        <dbReference type="ARBA" id="ARBA00022840"/>
    </source>
</evidence>
<dbReference type="FunFam" id="2.60.200.40:FF:000003">
    <property type="entry name" value="Diacylglycerol kinase"/>
    <property type="match status" value="1"/>
</dbReference>
<feature type="compositionally biased region" description="Basic residues" evidence="21">
    <location>
        <begin position="671"/>
        <end position="681"/>
    </location>
</feature>
<dbReference type="InterPro" id="IPR018247">
    <property type="entry name" value="EF_Hand_1_Ca_BS"/>
</dbReference>
<keyword evidence="9" id="KW-0863">Zinc-finger</keyword>
<dbReference type="SMART" id="SM00109">
    <property type="entry name" value="C1"/>
    <property type="match status" value="2"/>
</dbReference>
<dbReference type="Pfam" id="PF00781">
    <property type="entry name" value="DAGK_cat"/>
    <property type="match status" value="1"/>
</dbReference>
<dbReference type="Pfam" id="PF00130">
    <property type="entry name" value="C1_1"/>
    <property type="match status" value="2"/>
</dbReference>
<feature type="domain" description="DAGKc" evidence="23">
    <location>
        <begin position="427"/>
        <end position="561"/>
    </location>
</feature>
<comment type="pathway">
    <text evidence="19">Glycerolipid metabolism.</text>
</comment>
<dbReference type="SUPFAM" id="SSF111331">
    <property type="entry name" value="NAD kinase/diacylglycerol kinase-like"/>
    <property type="match status" value="1"/>
</dbReference>
<evidence type="ECO:0000256" key="17">
    <source>
        <dbReference type="ARBA" id="ARBA00023400"/>
    </source>
</evidence>
<dbReference type="FunFam" id="1.10.238.10:FF:000017">
    <property type="entry name" value="Diacylglycerol kinase"/>
    <property type="match status" value="1"/>
</dbReference>
<dbReference type="Proteomes" id="UP001364617">
    <property type="component" value="Unassembled WGS sequence"/>
</dbReference>
<dbReference type="Pfam" id="PF14513">
    <property type="entry name" value="DAG_kinase_N"/>
    <property type="match status" value="1"/>
</dbReference>
<keyword evidence="4" id="KW-0963">Cytoplasm</keyword>
<dbReference type="GO" id="GO:0004143">
    <property type="term" value="F:ATP-dependent diacylglycerol kinase activity"/>
    <property type="evidence" value="ECO:0007669"/>
    <property type="project" value="UniProtKB-EC"/>
</dbReference>
<dbReference type="InterPro" id="IPR037607">
    <property type="entry name" value="DGK"/>
</dbReference>
<keyword evidence="11" id="KW-0862">Zinc</keyword>
<dbReference type="CDD" id="cd00051">
    <property type="entry name" value="EFh"/>
    <property type="match status" value="1"/>
</dbReference>
<reference evidence="25 26" key="1">
    <citation type="submission" date="2024-02" db="EMBL/GenBank/DDBJ databases">
        <title>Chromosome-level genome assembly of the Eurasian Minnow (Phoxinus phoxinus).</title>
        <authorList>
            <person name="Oriowo T.O."/>
            <person name="Martin S."/>
            <person name="Stange M."/>
            <person name="Chrysostomakis Y."/>
            <person name="Brown T."/>
            <person name="Winkler S."/>
            <person name="Kukowka S."/>
            <person name="Myers E.W."/>
            <person name="Bohne A."/>
        </authorList>
    </citation>
    <scope>NUCLEOTIDE SEQUENCE [LARGE SCALE GENOMIC DNA]</scope>
    <source>
        <strain evidence="25">ZFMK-TIS-60720</strain>
        <tissue evidence="25">Whole Organism</tissue>
    </source>
</reference>
<accession>A0AAN9DH85</accession>
<dbReference type="CDD" id="cd20845">
    <property type="entry name" value="C1_DGKbeta_rpt1"/>
    <property type="match status" value="1"/>
</dbReference>
<comment type="catalytic activity">
    <reaction evidence="16">
        <text>1,2-didecanoyl-sn-glycerol + ATP = 1,2-didecanoyl-sn-glycero-3-phosphate + ADP + H(+)</text>
        <dbReference type="Rhea" id="RHEA:43428"/>
        <dbReference type="ChEBI" id="CHEBI:15378"/>
        <dbReference type="ChEBI" id="CHEBI:18155"/>
        <dbReference type="ChEBI" id="CHEBI:30616"/>
        <dbReference type="ChEBI" id="CHEBI:78227"/>
        <dbReference type="ChEBI" id="CHEBI:456216"/>
    </reaction>
    <physiologicalReaction direction="left-to-right" evidence="16">
        <dbReference type="Rhea" id="RHEA:43429"/>
    </physiologicalReaction>
</comment>
<dbReference type="GO" id="GO:0007200">
    <property type="term" value="P:phospholipase C-activating G protein-coupled receptor signaling pathway"/>
    <property type="evidence" value="ECO:0007669"/>
    <property type="project" value="InterPro"/>
</dbReference>
<dbReference type="InterPro" id="IPR001206">
    <property type="entry name" value="Diacylglycerol_kinase_cat_dom"/>
</dbReference>
<evidence type="ECO:0000256" key="4">
    <source>
        <dbReference type="ARBA" id="ARBA00022490"/>
    </source>
</evidence>
<dbReference type="SUPFAM" id="SSF57889">
    <property type="entry name" value="Cysteine-rich domain"/>
    <property type="match status" value="2"/>
</dbReference>
<keyword evidence="26" id="KW-1185">Reference proteome</keyword>
<dbReference type="GO" id="GO:0005509">
    <property type="term" value="F:calcium ion binding"/>
    <property type="evidence" value="ECO:0007669"/>
    <property type="project" value="InterPro"/>
</dbReference>
<dbReference type="GO" id="GO:0005886">
    <property type="term" value="C:plasma membrane"/>
    <property type="evidence" value="ECO:0007669"/>
    <property type="project" value="TreeGrafter"/>
</dbReference>
<dbReference type="SUPFAM" id="SSF47473">
    <property type="entry name" value="EF-hand"/>
    <property type="match status" value="2"/>
</dbReference>
<comment type="caution">
    <text evidence="25">The sequence shown here is derived from an EMBL/GenBank/DDBJ whole genome shotgun (WGS) entry which is preliminary data.</text>
</comment>
<comment type="similarity">
    <text evidence="3 20">Belongs to the eukaryotic diacylglycerol kinase family.</text>
</comment>
<dbReference type="Gene3D" id="2.60.200.40">
    <property type="match status" value="2"/>
</dbReference>
<evidence type="ECO:0000256" key="20">
    <source>
        <dbReference type="RuleBase" id="RU361128"/>
    </source>
</evidence>
<dbReference type="InterPro" id="IPR016064">
    <property type="entry name" value="NAD/diacylglycerol_kinase_sf"/>
</dbReference>